<proteinExistence type="predicted"/>
<feature type="compositionally biased region" description="Acidic residues" evidence="1">
    <location>
        <begin position="258"/>
        <end position="267"/>
    </location>
</feature>
<feature type="signal peptide" evidence="2">
    <location>
        <begin position="1"/>
        <end position="18"/>
    </location>
</feature>
<evidence type="ECO:0000256" key="1">
    <source>
        <dbReference type="SAM" id="MobiDB-lite"/>
    </source>
</evidence>
<dbReference type="AlphaFoldDB" id="A0A2A4K2E9"/>
<organism evidence="3">
    <name type="scientific">Heliothis virescens</name>
    <name type="common">Tobacco budworm moth</name>
    <dbReference type="NCBI Taxonomy" id="7102"/>
    <lineage>
        <taxon>Eukaryota</taxon>
        <taxon>Metazoa</taxon>
        <taxon>Ecdysozoa</taxon>
        <taxon>Arthropoda</taxon>
        <taxon>Hexapoda</taxon>
        <taxon>Insecta</taxon>
        <taxon>Pterygota</taxon>
        <taxon>Neoptera</taxon>
        <taxon>Endopterygota</taxon>
        <taxon>Lepidoptera</taxon>
        <taxon>Glossata</taxon>
        <taxon>Ditrysia</taxon>
        <taxon>Noctuoidea</taxon>
        <taxon>Noctuidae</taxon>
        <taxon>Heliothinae</taxon>
        <taxon>Heliothis</taxon>
    </lineage>
</organism>
<sequence>MKVLVITILCGFASCAAGGAIAWPGAIAVSSPLLKTILPGQTKTTAYSTTQYINAVPASYAVAPQPQFAYQVPQINSFPAVQAYYPIASHSYIPAAANIFYPTAPAFGPVIGSRFPTSPAFPSQPTPSYPEGPQSSPPSQQAGDADSAVIDSAEFSGEQQRKQELESPMPSQPPAPEPSLPTPQFPPSNTFPHFPNFPQNPQESEQPSFPQFPQLPQIPGFPQFPQNPFPQAPQEPQGPSTPSSNFPAAINEDKGLSDEDTVAVESA</sequence>
<feature type="compositionally biased region" description="Pro residues" evidence="1">
    <location>
        <begin position="170"/>
        <end position="186"/>
    </location>
</feature>
<protein>
    <recommendedName>
        <fullName evidence="4">DUF4794 domain-containing protein</fullName>
    </recommendedName>
</protein>
<evidence type="ECO:0000256" key="2">
    <source>
        <dbReference type="SAM" id="SignalP"/>
    </source>
</evidence>
<dbReference type="EMBL" id="NWSH01000238">
    <property type="protein sequence ID" value="PCG78108.1"/>
    <property type="molecule type" value="Genomic_DNA"/>
</dbReference>
<dbReference type="STRING" id="7102.A0A2A4K2E9"/>
<reference evidence="3" key="1">
    <citation type="submission" date="2017-09" db="EMBL/GenBank/DDBJ databases">
        <title>Contemporary evolution of a Lepidopteran species, Heliothis virescens, in response to modern agricultural practices.</title>
        <authorList>
            <person name="Fritz M.L."/>
            <person name="Deyonke A.M."/>
            <person name="Papanicolaou A."/>
            <person name="Micinski S."/>
            <person name="Westbrook J."/>
            <person name="Gould F."/>
        </authorList>
    </citation>
    <scope>NUCLEOTIDE SEQUENCE [LARGE SCALE GENOMIC DNA]</scope>
    <source>
        <strain evidence="3">HvINT-</strain>
        <tissue evidence="3">Whole body</tissue>
    </source>
</reference>
<dbReference type="PROSITE" id="PS51257">
    <property type="entry name" value="PROKAR_LIPOPROTEIN"/>
    <property type="match status" value="1"/>
</dbReference>
<gene>
    <name evidence="3" type="ORF">B5V51_5232</name>
</gene>
<keyword evidence="2" id="KW-0732">Signal</keyword>
<feature type="region of interest" description="Disordered" evidence="1">
    <location>
        <begin position="117"/>
        <end position="267"/>
    </location>
</feature>
<evidence type="ECO:0008006" key="4">
    <source>
        <dbReference type="Google" id="ProtNLM"/>
    </source>
</evidence>
<feature type="compositionally biased region" description="Low complexity" evidence="1">
    <location>
        <begin position="191"/>
        <end position="224"/>
    </location>
</feature>
<feature type="chain" id="PRO_5012991876" description="DUF4794 domain-containing protein" evidence="2">
    <location>
        <begin position="19"/>
        <end position="267"/>
    </location>
</feature>
<evidence type="ECO:0000313" key="3">
    <source>
        <dbReference type="EMBL" id="PCG78108.1"/>
    </source>
</evidence>
<name>A0A2A4K2E9_HELVI</name>
<comment type="caution">
    <text evidence="3">The sequence shown here is derived from an EMBL/GenBank/DDBJ whole genome shotgun (WGS) entry which is preliminary data.</text>
</comment>
<accession>A0A2A4K2E9</accession>